<evidence type="ECO:0000313" key="12">
    <source>
        <dbReference type="EMBL" id="CAI5442222.1"/>
    </source>
</evidence>
<keyword evidence="4 9" id="KW-0812">Transmembrane</keyword>
<dbReference type="Pfam" id="PF25301">
    <property type="entry name" value="CUT_C"/>
    <property type="match status" value="1"/>
</dbReference>
<feature type="chain" id="PRO_5040514729" description="ZP domain-containing protein" evidence="10">
    <location>
        <begin position="17"/>
        <end position="454"/>
    </location>
</feature>
<dbReference type="PANTHER" id="PTHR22907">
    <property type="entry name" value="GH04558P"/>
    <property type="match status" value="1"/>
</dbReference>
<keyword evidence="5 10" id="KW-0732">Signal</keyword>
<evidence type="ECO:0000259" key="11">
    <source>
        <dbReference type="PROSITE" id="PS51034"/>
    </source>
</evidence>
<dbReference type="InterPro" id="IPR051962">
    <property type="entry name" value="Cuticlin"/>
</dbReference>
<name>A0A9P1MWG6_9PELO</name>
<feature type="region of interest" description="Disordered" evidence="8">
    <location>
        <begin position="305"/>
        <end position="331"/>
    </location>
</feature>
<evidence type="ECO:0000256" key="5">
    <source>
        <dbReference type="ARBA" id="ARBA00022729"/>
    </source>
</evidence>
<evidence type="ECO:0000256" key="9">
    <source>
        <dbReference type="SAM" id="Phobius"/>
    </source>
</evidence>
<evidence type="ECO:0000256" key="2">
    <source>
        <dbReference type="ARBA" id="ARBA00022460"/>
    </source>
</evidence>
<gene>
    <name evidence="12" type="ORF">CAMP_LOCUS4859</name>
</gene>
<comment type="caution">
    <text evidence="12">The sequence shown here is derived from an EMBL/GenBank/DDBJ whole genome shotgun (WGS) entry which is preliminary data.</text>
</comment>
<dbReference type="GO" id="GO:0005886">
    <property type="term" value="C:plasma membrane"/>
    <property type="evidence" value="ECO:0007669"/>
    <property type="project" value="UniProtKB-SubCell"/>
</dbReference>
<dbReference type="PANTHER" id="PTHR22907:SF39">
    <property type="entry name" value="ZP DOMAIN-CONTAINING PROTEIN"/>
    <property type="match status" value="1"/>
</dbReference>
<keyword evidence="2" id="KW-0193">Cuticle</keyword>
<dbReference type="SMART" id="SM00241">
    <property type="entry name" value="ZP"/>
    <property type="match status" value="1"/>
</dbReference>
<evidence type="ECO:0000256" key="4">
    <source>
        <dbReference type="ARBA" id="ARBA00022692"/>
    </source>
</evidence>
<keyword evidence="6 9" id="KW-1133">Transmembrane helix</keyword>
<evidence type="ECO:0000256" key="10">
    <source>
        <dbReference type="SAM" id="SignalP"/>
    </source>
</evidence>
<dbReference type="EMBL" id="CANHGI010000002">
    <property type="protein sequence ID" value="CAI5442222.1"/>
    <property type="molecule type" value="Genomic_DNA"/>
</dbReference>
<evidence type="ECO:0000256" key="7">
    <source>
        <dbReference type="ARBA" id="ARBA00023136"/>
    </source>
</evidence>
<evidence type="ECO:0000313" key="13">
    <source>
        <dbReference type="Proteomes" id="UP001152747"/>
    </source>
</evidence>
<dbReference type="InterPro" id="IPR056953">
    <property type="entry name" value="CUT_N"/>
</dbReference>
<accession>A0A9P1MWG6</accession>
<organism evidence="12 13">
    <name type="scientific">Caenorhabditis angaria</name>
    <dbReference type="NCBI Taxonomy" id="860376"/>
    <lineage>
        <taxon>Eukaryota</taxon>
        <taxon>Metazoa</taxon>
        <taxon>Ecdysozoa</taxon>
        <taxon>Nematoda</taxon>
        <taxon>Chromadorea</taxon>
        <taxon>Rhabditida</taxon>
        <taxon>Rhabditina</taxon>
        <taxon>Rhabditomorpha</taxon>
        <taxon>Rhabditoidea</taxon>
        <taxon>Rhabditidae</taxon>
        <taxon>Peloderinae</taxon>
        <taxon>Caenorhabditis</taxon>
    </lineage>
</organism>
<comment type="subcellular location">
    <subcellularLocation>
        <location evidence="1">Cell membrane</location>
        <topology evidence="1">Single-pass type I membrane protein</topology>
    </subcellularLocation>
</comment>
<dbReference type="Proteomes" id="UP001152747">
    <property type="component" value="Unassembled WGS sequence"/>
</dbReference>
<keyword evidence="13" id="KW-1185">Reference proteome</keyword>
<sequence>MLLVFVFFLLLTSIRSDPIKYPNEITDTPLVICESDRIIIKVKTTASNPSHIYVDGKEGDIQCISRNQNRIEIQHDKCGMIKDMTEQPSGNVRRVCITVQLHPLFVTEADRSYCAQCVYVESHVMKDIESTLDISEAPPTQLSPQFDAPSMPQCSYTIRKSSQDGPKIQYASIGDSVYHVWSCDGDHSGILVQNCHVEDGQGNRILIIDQNGCGIDRYVMATPKYNQNQSIAYQETHVFKFAQRTITRFTCQIRICLKGDDCKKLSPPNACPTLAERFSGDNNDAEEEDEAKLQDIPIFNESQLLPDPTLELHPPASQPPPSREEDTSGEFIRRAPTKGSIYYGVGYNPKRHRREVLINSSDLKTPENSRFVMKNGYPHMEMVGELRVFETPQDVEYFESANPPSTVCPSSSSTLFFTLLVTALTVLSILLISVFLLISSRIRSKKNNSIHFAQ</sequence>
<dbReference type="GO" id="GO:0042302">
    <property type="term" value="F:structural constituent of cuticle"/>
    <property type="evidence" value="ECO:0007669"/>
    <property type="project" value="UniProtKB-KW"/>
</dbReference>
<evidence type="ECO:0000256" key="1">
    <source>
        <dbReference type="ARBA" id="ARBA00004251"/>
    </source>
</evidence>
<dbReference type="InterPro" id="IPR057475">
    <property type="entry name" value="CUT_C"/>
</dbReference>
<evidence type="ECO:0000256" key="3">
    <source>
        <dbReference type="ARBA" id="ARBA00022475"/>
    </source>
</evidence>
<feature type="domain" description="ZP" evidence="11">
    <location>
        <begin position="32"/>
        <end position="278"/>
    </location>
</feature>
<feature type="transmembrane region" description="Helical" evidence="9">
    <location>
        <begin position="415"/>
        <end position="438"/>
    </location>
</feature>
<proteinExistence type="predicted"/>
<keyword evidence="3" id="KW-1003">Cell membrane</keyword>
<keyword evidence="7 9" id="KW-0472">Membrane</keyword>
<protein>
    <recommendedName>
        <fullName evidence="11">ZP domain-containing protein</fullName>
    </recommendedName>
</protein>
<dbReference type="OrthoDB" id="6139674at2759"/>
<feature type="signal peptide" evidence="10">
    <location>
        <begin position="1"/>
        <end position="16"/>
    </location>
</feature>
<dbReference type="PROSITE" id="PS51034">
    <property type="entry name" value="ZP_2"/>
    <property type="match status" value="1"/>
</dbReference>
<evidence type="ECO:0000256" key="8">
    <source>
        <dbReference type="SAM" id="MobiDB-lite"/>
    </source>
</evidence>
<dbReference type="AlphaFoldDB" id="A0A9P1MWG6"/>
<evidence type="ECO:0000256" key="6">
    <source>
        <dbReference type="ARBA" id="ARBA00022989"/>
    </source>
</evidence>
<dbReference type="Pfam" id="PF25057">
    <property type="entry name" value="CUT_N"/>
    <property type="match status" value="1"/>
</dbReference>
<dbReference type="InterPro" id="IPR001507">
    <property type="entry name" value="ZP_dom"/>
</dbReference>
<reference evidence="12" key="1">
    <citation type="submission" date="2022-11" db="EMBL/GenBank/DDBJ databases">
        <authorList>
            <person name="Kikuchi T."/>
        </authorList>
    </citation>
    <scope>NUCLEOTIDE SEQUENCE</scope>
    <source>
        <strain evidence="12">PS1010</strain>
    </source>
</reference>